<feature type="compositionally biased region" description="Low complexity" evidence="1">
    <location>
        <begin position="304"/>
        <end position="321"/>
    </location>
</feature>
<feature type="region of interest" description="Disordered" evidence="1">
    <location>
        <begin position="304"/>
        <end position="331"/>
    </location>
</feature>
<reference evidence="2 3" key="1">
    <citation type="submission" date="2024-03" db="EMBL/GenBank/DDBJ databases">
        <title>Adaptation during the transition from Ophiocordyceps entomopathogen to insect associate is accompanied by gene loss and intensified selection.</title>
        <authorList>
            <person name="Ward C.M."/>
            <person name="Onetto C.A."/>
            <person name="Borneman A.R."/>
        </authorList>
    </citation>
    <scope>NUCLEOTIDE SEQUENCE [LARGE SCALE GENOMIC DNA]</scope>
    <source>
        <strain evidence="2">AWRI1</strain>
        <tissue evidence="2">Single Adult Female</tissue>
    </source>
</reference>
<keyword evidence="3" id="KW-1185">Reference proteome</keyword>
<name>A0AAN9TK26_9HEMI</name>
<dbReference type="EMBL" id="JBBCAQ010000020">
    <property type="protein sequence ID" value="KAK7593057.1"/>
    <property type="molecule type" value="Genomic_DNA"/>
</dbReference>
<protein>
    <submittedName>
        <fullName evidence="2">Uncharacterized protein</fullName>
    </submittedName>
</protein>
<sequence length="384" mass="43967">MSLKCQVLLVADGADKTTYISVRRIRVLDEENWYAFPEELQKITLHKSLAELPSVKSAVTSIRTRGQYRNVNVTLPAEVVKLYRDEDDNFIFNNFFLSETRIVASSSTESSSEPKSPSKDESLKEILKHFLLEKFSPKNKNPASWCDLFEKECSRFSVSGSKQIEIFKSCLESSMSDWFSINQRKLGITAEWKSWRADLVSTFGDTSWKPIRYAFNFKYLNGSYVDYSVRKEKMLLDLDRNLSDLVILDLIVVGLPNHIQNSLNRNSVTSVKILHSKLKKFESEDKIFDVKPKSSNFSNFLSKSGSDGNISSNSRSRNFNKSSEKMTSGSKTERKLCPNCFKKGFNRFHSESNCWFKDKESSIPKSINNLELESPATSDDDQKN</sequence>
<accession>A0AAN9TK26</accession>
<organism evidence="2 3">
    <name type="scientific">Parthenolecanium corni</name>
    <dbReference type="NCBI Taxonomy" id="536013"/>
    <lineage>
        <taxon>Eukaryota</taxon>
        <taxon>Metazoa</taxon>
        <taxon>Ecdysozoa</taxon>
        <taxon>Arthropoda</taxon>
        <taxon>Hexapoda</taxon>
        <taxon>Insecta</taxon>
        <taxon>Pterygota</taxon>
        <taxon>Neoptera</taxon>
        <taxon>Paraneoptera</taxon>
        <taxon>Hemiptera</taxon>
        <taxon>Sternorrhyncha</taxon>
        <taxon>Coccoidea</taxon>
        <taxon>Coccidae</taxon>
        <taxon>Parthenolecanium</taxon>
    </lineage>
</organism>
<evidence type="ECO:0000256" key="1">
    <source>
        <dbReference type="SAM" id="MobiDB-lite"/>
    </source>
</evidence>
<evidence type="ECO:0000313" key="2">
    <source>
        <dbReference type="EMBL" id="KAK7593057.1"/>
    </source>
</evidence>
<dbReference type="AlphaFoldDB" id="A0AAN9TK26"/>
<proteinExistence type="predicted"/>
<dbReference type="Proteomes" id="UP001367676">
    <property type="component" value="Unassembled WGS sequence"/>
</dbReference>
<comment type="caution">
    <text evidence="2">The sequence shown here is derived from an EMBL/GenBank/DDBJ whole genome shotgun (WGS) entry which is preliminary data.</text>
</comment>
<evidence type="ECO:0000313" key="3">
    <source>
        <dbReference type="Proteomes" id="UP001367676"/>
    </source>
</evidence>
<gene>
    <name evidence="2" type="ORF">V9T40_007809</name>
</gene>